<feature type="non-terminal residue" evidence="1">
    <location>
        <position position="80"/>
    </location>
</feature>
<gene>
    <name evidence="1" type="ORF">OVN521_LOCUS49031</name>
</gene>
<dbReference type="Proteomes" id="UP000663866">
    <property type="component" value="Unassembled WGS sequence"/>
</dbReference>
<dbReference type="EMBL" id="CAJOBG010105321">
    <property type="protein sequence ID" value="CAF4719538.1"/>
    <property type="molecule type" value="Genomic_DNA"/>
</dbReference>
<feature type="non-terminal residue" evidence="1">
    <location>
        <position position="1"/>
    </location>
</feature>
<keyword evidence="2" id="KW-1185">Reference proteome</keyword>
<comment type="caution">
    <text evidence="1">The sequence shown here is derived from an EMBL/GenBank/DDBJ whole genome shotgun (WGS) entry which is preliminary data.</text>
</comment>
<organism evidence="1 2">
    <name type="scientific">Rotaria magnacalcarata</name>
    <dbReference type="NCBI Taxonomy" id="392030"/>
    <lineage>
        <taxon>Eukaryota</taxon>
        <taxon>Metazoa</taxon>
        <taxon>Spiralia</taxon>
        <taxon>Gnathifera</taxon>
        <taxon>Rotifera</taxon>
        <taxon>Eurotatoria</taxon>
        <taxon>Bdelloidea</taxon>
        <taxon>Philodinida</taxon>
        <taxon>Philodinidae</taxon>
        <taxon>Rotaria</taxon>
    </lineage>
</organism>
<protein>
    <submittedName>
        <fullName evidence="1">Uncharacterized protein</fullName>
    </submittedName>
</protein>
<reference evidence="1" key="1">
    <citation type="submission" date="2021-02" db="EMBL/GenBank/DDBJ databases">
        <authorList>
            <person name="Nowell W R."/>
        </authorList>
    </citation>
    <scope>NUCLEOTIDE SEQUENCE</scope>
</reference>
<accession>A0A821JJB6</accession>
<name>A0A821JJB6_9BILA</name>
<evidence type="ECO:0000313" key="1">
    <source>
        <dbReference type="EMBL" id="CAF4719538.1"/>
    </source>
</evidence>
<proteinExistence type="predicted"/>
<dbReference type="AlphaFoldDB" id="A0A821JJB6"/>
<sequence length="80" mass="9312">DIDQRISDLRAEAAKIRDVYIKLAKFLHTNSIVPINNDIVEYLQYFIREEQMKQNAGAGNQELIAGLRKQLDEFTNNFEL</sequence>
<evidence type="ECO:0000313" key="2">
    <source>
        <dbReference type="Proteomes" id="UP000663866"/>
    </source>
</evidence>